<dbReference type="GO" id="GO:0030008">
    <property type="term" value="C:TRAPP complex"/>
    <property type="evidence" value="ECO:0007669"/>
    <property type="project" value="InterPro"/>
</dbReference>
<dbReference type="Pfam" id="PF04051">
    <property type="entry name" value="TRAPP"/>
    <property type="match status" value="1"/>
</dbReference>
<evidence type="ECO:0000256" key="5">
    <source>
        <dbReference type="ARBA" id="ARBA00022824"/>
    </source>
</evidence>
<evidence type="ECO:0000259" key="8">
    <source>
        <dbReference type="Pfam" id="PF14200"/>
    </source>
</evidence>
<comment type="similarity">
    <text evidence="3">Belongs to the TRAPP small subunits family. BET3 subfamily.</text>
</comment>
<keyword evidence="4" id="KW-0813">Transport</keyword>
<dbReference type="Gene3D" id="3.30.1380.20">
    <property type="entry name" value="Trafficking protein particle complex subunit 3"/>
    <property type="match status" value="1"/>
</dbReference>
<proteinExistence type="inferred from homology"/>
<evidence type="ECO:0000256" key="2">
    <source>
        <dbReference type="ARBA" id="ARBA00004240"/>
    </source>
</evidence>
<accession>A0A146KAU3</accession>
<dbReference type="Gene3D" id="2.80.10.50">
    <property type="match status" value="2"/>
</dbReference>
<dbReference type="InterPro" id="IPR035992">
    <property type="entry name" value="Ricin_B-like_lectins"/>
</dbReference>
<feature type="non-terminal residue" evidence="9">
    <location>
        <position position="1"/>
    </location>
</feature>
<evidence type="ECO:0000256" key="4">
    <source>
        <dbReference type="ARBA" id="ARBA00022448"/>
    </source>
</evidence>
<protein>
    <submittedName>
        <fullName evidence="9">Trafficking protein particle complex subunit 3</fullName>
    </submittedName>
</protein>
<keyword evidence="5" id="KW-0256">Endoplasmic reticulum</keyword>
<dbReference type="AlphaFoldDB" id="A0A146KAU3"/>
<evidence type="ECO:0000256" key="7">
    <source>
        <dbReference type="ARBA" id="ARBA00023034"/>
    </source>
</evidence>
<organism evidence="9">
    <name type="scientific">Trepomonas sp. PC1</name>
    <dbReference type="NCBI Taxonomy" id="1076344"/>
    <lineage>
        <taxon>Eukaryota</taxon>
        <taxon>Metamonada</taxon>
        <taxon>Diplomonadida</taxon>
        <taxon>Hexamitidae</taxon>
        <taxon>Hexamitinae</taxon>
        <taxon>Trepomonas</taxon>
    </lineage>
</organism>
<keyword evidence="7" id="KW-0333">Golgi apparatus</keyword>
<gene>
    <name evidence="9" type="ORF">TPC1_13575</name>
</gene>
<reference evidence="9" key="1">
    <citation type="submission" date="2015-07" db="EMBL/GenBank/DDBJ databases">
        <title>Adaptation to a free-living lifestyle via gene acquisitions in the diplomonad Trepomonas sp. PC1.</title>
        <authorList>
            <person name="Xu F."/>
            <person name="Jerlstrom-Hultqvist J."/>
            <person name="Kolisko M."/>
            <person name="Simpson A.G.B."/>
            <person name="Roger A.J."/>
            <person name="Svard S.G."/>
            <person name="Andersson J.O."/>
        </authorList>
    </citation>
    <scope>NUCLEOTIDE SEQUENCE</scope>
    <source>
        <strain evidence="9">PC1</strain>
    </source>
</reference>
<dbReference type="Pfam" id="PF14200">
    <property type="entry name" value="RicinB_lectin_2"/>
    <property type="match status" value="1"/>
</dbReference>
<dbReference type="InterPro" id="IPR007194">
    <property type="entry name" value="TRAPP_component"/>
</dbReference>
<comment type="subcellular location">
    <subcellularLocation>
        <location evidence="2">Endoplasmic reticulum</location>
    </subcellularLocation>
    <subcellularLocation>
        <location evidence="1">Golgi apparatus</location>
        <location evidence="1">cis-Golgi network</location>
    </subcellularLocation>
</comment>
<dbReference type="InterPro" id="IPR016721">
    <property type="entry name" value="Bet3"/>
</dbReference>
<dbReference type="InterPro" id="IPR024096">
    <property type="entry name" value="NO_sig/Golgi_transp_ligand-bd"/>
</dbReference>
<evidence type="ECO:0000256" key="3">
    <source>
        <dbReference type="ARBA" id="ARBA00006218"/>
    </source>
</evidence>
<dbReference type="InterPro" id="IPR000772">
    <property type="entry name" value="Ricin_B_lectin"/>
</dbReference>
<dbReference type="EMBL" id="GDID01002663">
    <property type="protein sequence ID" value="JAP93943.1"/>
    <property type="molecule type" value="Transcribed_RNA"/>
</dbReference>
<dbReference type="GO" id="GO:0005783">
    <property type="term" value="C:endoplasmic reticulum"/>
    <property type="evidence" value="ECO:0007669"/>
    <property type="project" value="UniProtKB-SubCell"/>
</dbReference>
<feature type="domain" description="Ricin B lectin" evidence="8">
    <location>
        <begin position="28"/>
        <end position="114"/>
    </location>
</feature>
<dbReference type="SUPFAM" id="SSF111126">
    <property type="entry name" value="Ligand-binding domain in the NO signalling and Golgi transport"/>
    <property type="match status" value="1"/>
</dbReference>
<name>A0A146KAU3_9EUKA</name>
<dbReference type="GO" id="GO:0005794">
    <property type="term" value="C:Golgi apparatus"/>
    <property type="evidence" value="ECO:0007669"/>
    <property type="project" value="UniProtKB-SubCell"/>
</dbReference>
<evidence type="ECO:0000256" key="6">
    <source>
        <dbReference type="ARBA" id="ARBA00022892"/>
    </source>
</evidence>
<dbReference type="PANTHER" id="PTHR13048">
    <property type="entry name" value="TRAFFICKING PROTEIN PARTICLE COMPLEX SUBUNIT 3"/>
    <property type="match status" value="1"/>
</dbReference>
<evidence type="ECO:0000313" key="9">
    <source>
        <dbReference type="EMBL" id="JAP93943.1"/>
    </source>
</evidence>
<dbReference type="SUPFAM" id="SSF50370">
    <property type="entry name" value="Ricin B-like lectins"/>
    <property type="match status" value="2"/>
</dbReference>
<evidence type="ECO:0000256" key="1">
    <source>
        <dbReference type="ARBA" id="ARBA00004222"/>
    </source>
</evidence>
<keyword evidence="6" id="KW-0931">ER-Golgi transport</keyword>
<dbReference type="GO" id="GO:0048193">
    <property type="term" value="P:Golgi vesicle transport"/>
    <property type="evidence" value="ECO:0007669"/>
    <property type="project" value="InterPro"/>
</dbReference>
<dbReference type="CDD" id="cd00161">
    <property type="entry name" value="beta-trefoil_Ricin-like"/>
    <property type="match status" value="1"/>
</dbReference>
<sequence>HTYQIISSITPHMLLGISQRQLINGTSDQSFEFISTADTNVYQIKDSTTQLYIGTNSCEKGAIVLLKQLDNLCLWYIVQDDEKTLYKQIKHKISGLVMDVDNAATENNVPIILWKLKQTPNQLFKLELVDKNNFTQTLTCSISPLTTPRLVFDINYSKLEEQTQIIAYKYHGKDNQVFNFVPAGQDLIIIQSHLNNEFCVAPEQCSTGSFIVLKKISQQCLWKLQRISEKAFCLIHNVSGLSLTYSNSKLLLEQNWSGQSQQFIVNKAKKHEEQIVPHINRIQYEKQKTTNQLLVNILHGAIVQNLIENESEMMRVNDILKEFGRDIGSKMIHDYLLTDSSITSKKCQTIEQIAVAVAKSLQHYMNIDQQLKVATEVNTTTNIDVFSIDFSKSGNIFEQNLQTTDELSELQYCSMLCGMAEGALTQLQIVKYNVQYDKLKPKKTASGMCNLMANCTYVSRILRVEVSYELAVIPKE</sequence>